<dbReference type="RefSeq" id="XP_021874782.1">
    <property type="nucleotide sequence ID" value="XM_022017760.1"/>
</dbReference>
<dbReference type="OrthoDB" id="2159786at2759"/>
<dbReference type="STRING" id="4999.A0A1Y1USV9"/>
<dbReference type="GeneID" id="33559569"/>
<sequence>MPYEPSVNGGSAAVDDDDDGRNVEKWLKTLRLSALEAERPALLHALVLHLIKHNRHRAALGELETYLPSYPYLVSGSLHTYAGLLCFYLAQPPAHRVNAGQQDGSEAVDLSMNEDSSKTNVALLRQARGWFAKASTIDEEDKAASAFVQMIDNPENSETGSDEESIGERKELDDSDSSLAQTSDE</sequence>
<gene>
    <name evidence="2" type="ORF">BD324DRAFT_647998</name>
</gene>
<organism evidence="2 3">
    <name type="scientific">Kockovaella imperatae</name>
    <dbReference type="NCBI Taxonomy" id="4999"/>
    <lineage>
        <taxon>Eukaryota</taxon>
        <taxon>Fungi</taxon>
        <taxon>Dikarya</taxon>
        <taxon>Basidiomycota</taxon>
        <taxon>Agaricomycotina</taxon>
        <taxon>Tremellomycetes</taxon>
        <taxon>Tremellales</taxon>
        <taxon>Cuniculitremaceae</taxon>
        <taxon>Kockovaella</taxon>
    </lineage>
</organism>
<evidence type="ECO:0000256" key="1">
    <source>
        <dbReference type="SAM" id="MobiDB-lite"/>
    </source>
</evidence>
<keyword evidence="3" id="KW-1185">Reference proteome</keyword>
<proteinExistence type="predicted"/>
<reference evidence="2 3" key="1">
    <citation type="submission" date="2017-03" db="EMBL/GenBank/DDBJ databases">
        <title>Widespread Adenine N6-methylation of Active Genes in Fungi.</title>
        <authorList>
            <consortium name="DOE Joint Genome Institute"/>
            <person name="Mondo S.J."/>
            <person name="Dannebaum R.O."/>
            <person name="Kuo R.C."/>
            <person name="Louie K.B."/>
            <person name="Bewick A.J."/>
            <person name="Labutti K."/>
            <person name="Haridas S."/>
            <person name="Kuo A."/>
            <person name="Salamov A."/>
            <person name="Ahrendt S.R."/>
            <person name="Lau R."/>
            <person name="Bowen B.P."/>
            <person name="Lipzen A."/>
            <person name="Sullivan W."/>
            <person name="Andreopoulos W.B."/>
            <person name="Clum A."/>
            <person name="Lindquist E."/>
            <person name="Daum C."/>
            <person name="Northen T.R."/>
            <person name="Ramamoorthy G."/>
            <person name="Schmitz R.J."/>
            <person name="Gryganskyi A."/>
            <person name="Culley D."/>
            <person name="Magnuson J."/>
            <person name="James T.Y."/>
            <person name="O'Malley M.A."/>
            <person name="Stajich J.E."/>
            <person name="Spatafora J.W."/>
            <person name="Visel A."/>
            <person name="Grigoriev I.V."/>
        </authorList>
    </citation>
    <scope>NUCLEOTIDE SEQUENCE [LARGE SCALE GENOMIC DNA]</scope>
    <source>
        <strain evidence="2 3">NRRL Y-17943</strain>
    </source>
</reference>
<evidence type="ECO:0000313" key="3">
    <source>
        <dbReference type="Proteomes" id="UP000193218"/>
    </source>
</evidence>
<accession>A0A1Y1USV9</accession>
<comment type="caution">
    <text evidence="2">The sequence shown here is derived from an EMBL/GenBank/DDBJ whole genome shotgun (WGS) entry which is preliminary data.</text>
</comment>
<protein>
    <submittedName>
        <fullName evidence="2">Uncharacterized protein</fullName>
    </submittedName>
</protein>
<dbReference type="AlphaFoldDB" id="A0A1Y1USV9"/>
<name>A0A1Y1USV9_9TREE</name>
<feature type="region of interest" description="Disordered" evidence="1">
    <location>
        <begin position="146"/>
        <end position="185"/>
    </location>
</feature>
<evidence type="ECO:0000313" key="2">
    <source>
        <dbReference type="EMBL" id="ORX41103.1"/>
    </source>
</evidence>
<dbReference type="Proteomes" id="UP000193218">
    <property type="component" value="Unassembled WGS sequence"/>
</dbReference>
<dbReference type="InParanoid" id="A0A1Y1USV9"/>
<dbReference type="EMBL" id="NBSH01000001">
    <property type="protein sequence ID" value="ORX41103.1"/>
    <property type="molecule type" value="Genomic_DNA"/>
</dbReference>